<organism evidence="1 2">
    <name type="scientific">Porites evermanni</name>
    <dbReference type="NCBI Taxonomy" id="104178"/>
    <lineage>
        <taxon>Eukaryota</taxon>
        <taxon>Metazoa</taxon>
        <taxon>Cnidaria</taxon>
        <taxon>Anthozoa</taxon>
        <taxon>Hexacorallia</taxon>
        <taxon>Scleractinia</taxon>
        <taxon>Fungiina</taxon>
        <taxon>Poritidae</taxon>
        <taxon>Porites</taxon>
    </lineage>
</organism>
<dbReference type="EMBL" id="CALNXI010000021">
    <property type="protein sequence ID" value="CAH3015243.1"/>
    <property type="molecule type" value="Genomic_DNA"/>
</dbReference>
<dbReference type="InterPro" id="IPR007174">
    <property type="entry name" value="Las1"/>
</dbReference>
<feature type="non-terminal residue" evidence="1">
    <location>
        <position position="1"/>
    </location>
</feature>
<keyword evidence="2" id="KW-1185">Reference proteome</keyword>
<proteinExistence type="predicted"/>
<reference evidence="1 2" key="1">
    <citation type="submission" date="2022-05" db="EMBL/GenBank/DDBJ databases">
        <authorList>
            <consortium name="Genoscope - CEA"/>
            <person name="William W."/>
        </authorList>
    </citation>
    <scope>NUCLEOTIDE SEQUENCE [LARGE SCALE GENOMIC DNA]</scope>
</reference>
<evidence type="ECO:0000313" key="2">
    <source>
        <dbReference type="Proteomes" id="UP001159427"/>
    </source>
</evidence>
<evidence type="ECO:0000313" key="1">
    <source>
        <dbReference type="EMBL" id="CAH3015243.1"/>
    </source>
</evidence>
<gene>
    <name evidence="1" type="ORF">PEVE_00014559</name>
</gene>
<dbReference type="Proteomes" id="UP001159427">
    <property type="component" value="Unassembled WGS sequence"/>
</dbReference>
<protein>
    <recommendedName>
        <fullName evidence="3">LAS1-like protein</fullName>
    </recommendedName>
</protein>
<evidence type="ECO:0008006" key="3">
    <source>
        <dbReference type="Google" id="ProtNLM"/>
    </source>
</evidence>
<name>A0ABN8LIE6_9CNID</name>
<dbReference type="PANTHER" id="PTHR15002">
    <property type="entry name" value="RIBOSOMAL BIOGENESIS PROTEIN LAS1L"/>
    <property type="match status" value="1"/>
</dbReference>
<dbReference type="Pfam" id="PF04031">
    <property type="entry name" value="Las1"/>
    <property type="match status" value="1"/>
</dbReference>
<sequence length="564" mass="63462">LNAVFINGKLNMATEARVVCWQNREEWLYVYRALYNFDEPEIQRKGVDRVAAWKSRSAGKLPLAIECTANLVSSRLALNNVVDEIQGRLTLAMAIVRFVNGMVDQVQKGKFARSVQSIAGEIGLPDWLVDLRHEATHASLPSMETLQNGLHVSLCWLQEEYWEAQIKTHEENEQKLSKLLNEYRDVALMFASKKQMKGKNSSKMKELSDEIASIVSTSNLWSLLLSILSSEEMMVPSIEQLNTLGIKWPLEDSSSDFFISDVPKEILKIWKTLLKSVDKSSTKFIFLLIIHFLEELSDVHNNPTQVSFCHFLAAWVKHLLREQSDINPSLLTKSDFSWISILQVTLDNPSVYSTEIISLILKNLPMVSARVKEKIEHLVAVFVNLECSQSDTIVDESLSFDLEEWIKDRRNTLATLNPNEPQEDNTHVGVEWQISKALTQWHLIPLGEVVGTTDMSPCNLLLSQPSEDVPIAVNGLECQSTLESTDPVAGCSDDAIFIDSSSGAIDETSSVHNGELHPCAAVQERGAFELVYVDNDQEPPETSFFGAVEREEDTTSISEQIYLF</sequence>
<accession>A0ABN8LIE6</accession>
<comment type="caution">
    <text evidence="1">The sequence shown here is derived from an EMBL/GenBank/DDBJ whole genome shotgun (WGS) entry which is preliminary data.</text>
</comment>
<dbReference type="PANTHER" id="PTHR15002:SF0">
    <property type="entry name" value="RIBOSOMAL BIOGENESIS PROTEIN LAS1L"/>
    <property type="match status" value="1"/>
</dbReference>